<dbReference type="GO" id="GO:0008199">
    <property type="term" value="F:ferric iron binding"/>
    <property type="evidence" value="ECO:0007669"/>
    <property type="project" value="InterPro"/>
</dbReference>
<dbReference type="Gene3D" id="1.20.1260.10">
    <property type="match status" value="1"/>
</dbReference>
<keyword evidence="5" id="KW-1185">Reference proteome</keyword>
<dbReference type="InterPro" id="IPR002177">
    <property type="entry name" value="DPS_DNA-bd"/>
</dbReference>
<dbReference type="PROSITE" id="PS00818">
    <property type="entry name" value="DPS_1"/>
    <property type="match status" value="1"/>
</dbReference>
<evidence type="ECO:0000313" key="5">
    <source>
        <dbReference type="Proteomes" id="UP000463224"/>
    </source>
</evidence>
<dbReference type="PRINTS" id="PR01346">
    <property type="entry name" value="HELNAPAPROT"/>
</dbReference>
<feature type="domain" description="Ferritin/DPS" evidence="3">
    <location>
        <begin position="31"/>
        <end position="169"/>
    </location>
</feature>
<dbReference type="PANTHER" id="PTHR42932">
    <property type="entry name" value="GENERAL STRESS PROTEIN 20U"/>
    <property type="match status" value="1"/>
</dbReference>
<protein>
    <submittedName>
        <fullName evidence="4">DNA starvation/stationary phase protection protein</fullName>
    </submittedName>
</protein>
<dbReference type="AlphaFoldDB" id="A0A844QCG9"/>
<dbReference type="Pfam" id="PF00210">
    <property type="entry name" value="Ferritin"/>
    <property type="match status" value="1"/>
</dbReference>
<dbReference type="InterPro" id="IPR008331">
    <property type="entry name" value="Ferritin_DPS_dom"/>
</dbReference>
<dbReference type="Proteomes" id="UP000463224">
    <property type="component" value="Unassembled WGS sequence"/>
</dbReference>
<dbReference type="EMBL" id="WPHG01000001">
    <property type="protein sequence ID" value="MVA96942.1"/>
    <property type="molecule type" value="Genomic_DNA"/>
</dbReference>
<dbReference type="GO" id="GO:0016722">
    <property type="term" value="F:oxidoreductase activity, acting on metal ions"/>
    <property type="evidence" value="ECO:0007669"/>
    <property type="project" value="InterPro"/>
</dbReference>
<dbReference type="InterPro" id="IPR012347">
    <property type="entry name" value="Ferritin-like"/>
</dbReference>
<reference evidence="4 5" key="1">
    <citation type="submission" date="2019-12" db="EMBL/GenBank/DDBJ databases">
        <title>Nitratireductor arenosus sp. nov., Isolated from sea sand, Jeju island, South Korea.</title>
        <authorList>
            <person name="Kim W."/>
        </authorList>
    </citation>
    <scope>NUCLEOTIDE SEQUENCE [LARGE SCALE GENOMIC DNA]</scope>
    <source>
        <strain evidence="4 5">CAU 1489</strain>
    </source>
</reference>
<dbReference type="InterPro" id="IPR009078">
    <property type="entry name" value="Ferritin-like_SF"/>
</dbReference>
<dbReference type="PANTHER" id="PTHR42932:SF3">
    <property type="entry name" value="DNA PROTECTION DURING STARVATION PROTEIN"/>
    <property type="match status" value="1"/>
</dbReference>
<evidence type="ECO:0000259" key="3">
    <source>
        <dbReference type="Pfam" id="PF00210"/>
    </source>
</evidence>
<accession>A0A844QCG9</accession>
<sequence>MAQVATVLKPEAHEEKINTGLKDAYRAEMAKALTSILASTYKLTVKSHLYHWNVVGPLFKPLHELTEDHYNALFSAADVIAERIRALGHLAPAGLGKAASFAPDSDDVDHTSAIGMMKDLIRDHEAATRELRKAATKAGDADDVVTEDMLTQRLTFHEKAIWMLRATVAD</sequence>
<gene>
    <name evidence="4" type="ORF">GN330_06715</name>
</gene>
<dbReference type="CDD" id="cd01043">
    <property type="entry name" value="DPS"/>
    <property type="match status" value="1"/>
</dbReference>
<organism evidence="4 5">
    <name type="scientific">Nitratireductor arenosus</name>
    <dbReference type="NCBI Taxonomy" id="2682096"/>
    <lineage>
        <taxon>Bacteria</taxon>
        <taxon>Pseudomonadati</taxon>
        <taxon>Pseudomonadota</taxon>
        <taxon>Alphaproteobacteria</taxon>
        <taxon>Hyphomicrobiales</taxon>
        <taxon>Phyllobacteriaceae</taxon>
        <taxon>Nitratireductor</taxon>
    </lineage>
</organism>
<dbReference type="SUPFAM" id="SSF47240">
    <property type="entry name" value="Ferritin-like"/>
    <property type="match status" value="1"/>
</dbReference>
<evidence type="ECO:0000256" key="1">
    <source>
        <dbReference type="ARBA" id="ARBA00009497"/>
    </source>
</evidence>
<comment type="caution">
    <text evidence="4">The sequence shown here is derived from an EMBL/GenBank/DDBJ whole genome shotgun (WGS) entry which is preliminary data.</text>
</comment>
<evidence type="ECO:0000256" key="2">
    <source>
        <dbReference type="RuleBase" id="RU003875"/>
    </source>
</evidence>
<dbReference type="InterPro" id="IPR023188">
    <property type="entry name" value="DPS_DNA-bd_CS"/>
</dbReference>
<proteinExistence type="inferred from homology"/>
<name>A0A844QCG9_9HYPH</name>
<dbReference type="RefSeq" id="WP_156711830.1">
    <property type="nucleotide sequence ID" value="NZ_WPHG01000001.1"/>
</dbReference>
<evidence type="ECO:0000313" key="4">
    <source>
        <dbReference type="EMBL" id="MVA96942.1"/>
    </source>
</evidence>
<dbReference type="PIRSF" id="PIRSF005900">
    <property type="entry name" value="Dps"/>
    <property type="match status" value="1"/>
</dbReference>
<comment type="similarity">
    <text evidence="1 2">Belongs to the Dps family.</text>
</comment>